<sequence length="348" mass="40444">MVDWSLLPKDLLELINSRFETCFETVHLRSVCSLWRSAIPRPCYKHGLGVDYLLPIFSDNPRFKGDKLCILKKIPNFLFRYQTPFGADCLIIGISESTSDKQKLVSSLPGFGFTSEYGKVLNTLSSQIIHLGHNYVINFNATTTIQYRTMRRTLSERVAFLPFDSEDGRDFTLVAGVLDTLMMYRSREERWIKIEYPFRSYQDMVSFKGKFYVVDKSGRGRVFVIEPSLEVSEIHSVTQSHECYWETLVVSRDDELLLVQRFTSGEDHDEHMHTWFRIFRLEEEGQRRWIGVTDLEERVVFLGINWNFCYSAKEVPGVKGNCVMFIQPNTISDKILVFDLGTRKTTQA</sequence>
<reference evidence="2 3" key="1">
    <citation type="submission" date="2020-02" db="EMBL/GenBank/DDBJ databases">
        <authorList>
            <person name="Ma Q."/>
            <person name="Huang Y."/>
            <person name="Song X."/>
            <person name="Pei D."/>
        </authorList>
    </citation>
    <scope>NUCLEOTIDE SEQUENCE [LARGE SCALE GENOMIC DNA]</scope>
    <source>
        <strain evidence="2">Sxm20200214</strain>
        <tissue evidence="2">Leaf</tissue>
    </source>
</reference>
<accession>A0A8X7V6Y5</accession>
<dbReference type="OrthoDB" id="638130at2759"/>
<keyword evidence="3" id="KW-1185">Reference proteome</keyword>
<dbReference type="AlphaFoldDB" id="A0A8X7V6Y5"/>
<dbReference type="InterPro" id="IPR005174">
    <property type="entry name" value="KIB1-4_b-propeller"/>
</dbReference>
<dbReference type="PANTHER" id="PTHR47123:SF8">
    <property type="entry name" value="DUF295 DOMAIN-CONTAINING PROTEIN"/>
    <property type="match status" value="1"/>
</dbReference>
<feature type="domain" description="KIB1-4 beta-propeller" evidence="1">
    <location>
        <begin position="104"/>
        <end position="339"/>
    </location>
</feature>
<comment type="caution">
    <text evidence="2">The sequence shown here is derived from an EMBL/GenBank/DDBJ whole genome shotgun (WGS) entry which is preliminary data.</text>
</comment>
<dbReference type="PANTHER" id="PTHR47123">
    <property type="entry name" value="F-BOX PROTEIN SKIP23"/>
    <property type="match status" value="1"/>
</dbReference>
<dbReference type="EMBL" id="JAAMPC010000007">
    <property type="protein sequence ID" value="KAG2303121.1"/>
    <property type="molecule type" value="Genomic_DNA"/>
</dbReference>
<dbReference type="Pfam" id="PF03478">
    <property type="entry name" value="Beta-prop_KIB1-4"/>
    <property type="match status" value="1"/>
</dbReference>
<dbReference type="InterPro" id="IPR051304">
    <property type="entry name" value="SCF_F-box_domain"/>
</dbReference>
<evidence type="ECO:0000259" key="1">
    <source>
        <dbReference type="Pfam" id="PF03478"/>
    </source>
</evidence>
<gene>
    <name evidence="2" type="ORF">Bca52824_031772</name>
</gene>
<evidence type="ECO:0000313" key="2">
    <source>
        <dbReference type="EMBL" id="KAG2303121.1"/>
    </source>
</evidence>
<evidence type="ECO:0000313" key="3">
    <source>
        <dbReference type="Proteomes" id="UP000886595"/>
    </source>
</evidence>
<dbReference type="Proteomes" id="UP000886595">
    <property type="component" value="Unassembled WGS sequence"/>
</dbReference>
<name>A0A8X7V6Y5_BRACI</name>
<proteinExistence type="predicted"/>
<organism evidence="2 3">
    <name type="scientific">Brassica carinata</name>
    <name type="common">Ethiopian mustard</name>
    <name type="synonym">Abyssinian cabbage</name>
    <dbReference type="NCBI Taxonomy" id="52824"/>
    <lineage>
        <taxon>Eukaryota</taxon>
        <taxon>Viridiplantae</taxon>
        <taxon>Streptophyta</taxon>
        <taxon>Embryophyta</taxon>
        <taxon>Tracheophyta</taxon>
        <taxon>Spermatophyta</taxon>
        <taxon>Magnoliopsida</taxon>
        <taxon>eudicotyledons</taxon>
        <taxon>Gunneridae</taxon>
        <taxon>Pentapetalae</taxon>
        <taxon>rosids</taxon>
        <taxon>malvids</taxon>
        <taxon>Brassicales</taxon>
        <taxon>Brassicaceae</taxon>
        <taxon>Brassiceae</taxon>
        <taxon>Brassica</taxon>
    </lineage>
</organism>
<protein>
    <recommendedName>
        <fullName evidence="1">KIB1-4 beta-propeller domain-containing protein</fullName>
    </recommendedName>
</protein>